<feature type="transmembrane region" description="Helical" evidence="13">
    <location>
        <begin position="479"/>
        <end position="506"/>
    </location>
</feature>
<protein>
    <recommendedName>
        <fullName evidence="17">Transmembrane protein</fullName>
    </recommendedName>
</protein>
<keyword evidence="5 13" id="KW-0812">Transmembrane</keyword>
<evidence type="ECO:0000256" key="13">
    <source>
        <dbReference type="SAM" id="Phobius"/>
    </source>
</evidence>
<feature type="transmembrane region" description="Helical" evidence="13">
    <location>
        <begin position="197"/>
        <end position="222"/>
    </location>
</feature>
<evidence type="ECO:0000256" key="1">
    <source>
        <dbReference type="ARBA" id="ARBA00004651"/>
    </source>
</evidence>
<dbReference type="GO" id="GO:0005229">
    <property type="term" value="F:intracellularly calcium-gated chloride channel activity"/>
    <property type="evidence" value="ECO:0007669"/>
    <property type="project" value="TreeGrafter"/>
</dbReference>
<accession>A0A1V9YFB1</accession>
<evidence type="ECO:0000256" key="9">
    <source>
        <dbReference type="ARBA" id="ARBA00023173"/>
    </source>
</evidence>
<keyword evidence="6 13" id="KW-1133">Transmembrane helix</keyword>
<evidence type="ECO:0000256" key="6">
    <source>
        <dbReference type="ARBA" id="ARBA00022989"/>
    </source>
</evidence>
<evidence type="ECO:0000256" key="10">
    <source>
        <dbReference type="ARBA" id="ARBA00023180"/>
    </source>
</evidence>
<evidence type="ECO:0000256" key="7">
    <source>
        <dbReference type="ARBA" id="ARBA00023065"/>
    </source>
</evidence>
<evidence type="ECO:0000256" key="4">
    <source>
        <dbReference type="ARBA" id="ARBA00022475"/>
    </source>
</evidence>
<comment type="caution">
    <text evidence="15">The sequence shown here is derived from an EMBL/GenBank/DDBJ whole genome shotgun (WGS) entry which is preliminary data.</text>
</comment>
<evidence type="ECO:0000256" key="3">
    <source>
        <dbReference type="ARBA" id="ARBA00022448"/>
    </source>
</evidence>
<dbReference type="GO" id="GO:0005886">
    <property type="term" value="C:plasma membrane"/>
    <property type="evidence" value="ECO:0007669"/>
    <property type="project" value="UniProtKB-SubCell"/>
</dbReference>
<reference evidence="15 16" key="1">
    <citation type="journal article" date="2014" name="Genome Biol. Evol.">
        <title>The secreted proteins of Achlya hypogyna and Thraustotheca clavata identify the ancestral oomycete secretome and reveal gene acquisitions by horizontal gene transfer.</title>
        <authorList>
            <person name="Misner I."/>
            <person name="Blouin N."/>
            <person name="Leonard G."/>
            <person name="Richards T.A."/>
            <person name="Lane C.E."/>
        </authorList>
    </citation>
    <scope>NUCLEOTIDE SEQUENCE [LARGE SCALE GENOMIC DNA]</scope>
    <source>
        <strain evidence="15 16">ATCC 48635</strain>
    </source>
</reference>
<dbReference type="InterPro" id="IPR006990">
    <property type="entry name" value="Tweety"/>
</dbReference>
<keyword evidence="8 13" id="KW-0472">Membrane</keyword>
<evidence type="ECO:0000256" key="5">
    <source>
        <dbReference type="ARBA" id="ARBA00022692"/>
    </source>
</evidence>
<dbReference type="EMBL" id="JNBR01001861">
    <property type="protein sequence ID" value="OQR84443.1"/>
    <property type="molecule type" value="Genomic_DNA"/>
</dbReference>
<dbReference type="AlphaFoldDB" id="A0A1V9YFB1"/>
<dbReference type="PANTHER" id="PTHR12424">
    <property type="entry name" value="TWEETY-RELATED"/>
    <property type="match status" value="1"/>
</dbReference>
<dbReference type="GO" id="GO:0072320">
    <property type="term" value="F:volume-sensitive chloride channel activity"/>
    <property type="evidence" value="ECO:0007669"/>
    <property type="project" value="TreeGrafter"/>
</dbReference>
<keyword evidence="9" id="KW-0869">Chloride channel</keyword>
<keyword evidence="14" id="KW-0732">Signal</keyword>
<evidence type="ECO:0000313" key="15">
    <source>
        <dbReference type="EMBL" id="OQR84443.1"/>
    </source>
</evidence>
<comment type="subcellular location">
    <subcellularLocation>
        <location evidence="1">Cell membrane</location>
        <topology evidence="1">Multi-pass membrane protein</topology>
    </subcellularLocation>
</comment>
<keyword evidence="16" id="KW-1185">Reference proteome</keyword>
<dbReference type="PANTHER" id="PTHR12424:SF8">
    <property type="entry name" value="PROTEIN TWEETY"/>
    <property type="match status" value="1"/>
</dbReference>
<evidence type="ECO:0000256" key="14">
    <source>
        <dbReference type="SAM" id="SignalP"/>
    </source>
</evidence>
<gene>
    <name evidence="15" type="ORF">ACHHYP_13375</name>
</gene>
<evidence type="ECO:0000313" key="16">
    <source>
        <dbReference type="Proteomes" id="UP000243579"/>
    </source>
</evidence>
<feature type="transmembrane region" description="Helical" evidence="13">
    <location>
        <begin position="234"/>
        <end position="263"/>
    </location>
</feature>
<comment type="similarity">
    <text evidence="2">Belongs to the tweety family.</text>
</comment>
<keyword evidence="7" id="KW-0406">Ion transport</keyword>
<keyword evidence="11" id="KW-0868">Chloride</keyword>
<dbReference type="OrthoDB" id="103272at2759"/>
<name>A0A1V9YFB1_ACHHY</name>
<feature type="signal peptide" evidence="14">
    <location>
        <begin position="1"/>
        <end position="18"/>
    </location>
</feature>
<feature type="chain" id="PRO_5012596570" description="Transmembrane protein" evidence="14">
    <location>
        <begin position="19"/>
        <end position="838"/>
    </location>
</feature>
<evidence type="ECO:0008006" key="17">
    <source>
        <dbReference type="Google" id="ProtNLM"/>
    </source>
</evidence>
<dbReference type="Proteomes" id="UP000243579">
    <property type="component" value="Unassembled WGS sequence"/>
</dbReference>
<sequence length="838" mass="89137">MASRVLLLVAVASSGVAGQAWPPPATCSATGYGAWNAQCPTLTKANRPTHVTMTADSHLGTTNLSSLDTLGQARAVLKGQSAISAMNGLRSQSAEWYNTSLTNMMIAFCHLTSTKEDLTRCVANTSVNAARDRNNACIVVPGTGSCAAVAGQCERLANCLWPTPNPNQPRVPRYTQEQINTAMDWITSTYAESLVPWAAPGVTLAVLTFLGFLAFFVLRCFCNKCGGRNPIDRGYTWCAVLVPGLLFFLISFAIFICCIAAYVQNNNVTDAMEGLFAALSEVVTNAQTHAANLLTPLNAIEAGQATTVAAMKAALSNTSWIVSDAAAIQTMGAAIDTTYSGAFPTVCVANGDYCLKCPPGLCGDASVLPRTVTSAIASTAAQLASTFALAQVTMYSGSNTLYQAVNTAQFELDVLAGATNNSNASVATVQTSFNDISYGRTGLVLSIFVLGLFVSLLGMLGFARGVCRNKSKWVHLLHVSWILGVLLCIISFVVASLLLAVSALWYDGCKYLDMMVNNMSPYFTAETSSILTACIQGTSTMTALQMTPAYIASCGLYERLSVAQTVAPMTAFNQLQNNPLMVYSLGDFGYTADNQAALLSTAVNNMPGNVNADTVGELETPWKLYNENSNVASCGANSDPAGCYMLTKCRQASKCYIFFQDARTYAKAAASIQNTLWMMHQDYQGNSNYNNSATWPGGSASLLGASLAYATKLNAFVTKQLPPLTQLSVWNDINAVQCTSDKGCAWINQEYAVVHDLLCQDLLGSCLNIALCVFLVALFLIPLAVLGIVLQKRLRGIRGGTYGAMEAPEAPAPGVQLTPKQKLQAKLDALTKPPPEEV</sequence>
<keyword evidence="4" id="KW-1003">Cell membrane</keyword>
<dbReference type="GO" id="GO:0034707">
    <property type="term" value="C:chloride channel complex"/>
    <property type="evidence" value="ECO:0007669"/>
    <property type="project" value="UniProtKB-KW"/>
</dbReference>
<evidence type="ECO:0000256" key="2">
    <source>
        <dbReference type="ARBA" id="ARBA00009849"/>
    </source>
</evidence>
<proteinExistence type="inferred from homology"/>
<feature type="transmembrane region" description="Helical" evidence="13">
    <location>
        <begin position="443"/>
        <end position="467"/>
    </location>
</feature>
<dbReference type="STRING" id="1202772.A0A1V9YFB1"/>
<evidence type="ECO:0000256" key="8">
    <source>
        <dbReference type="ARBA" id="ARBA00023136"/>
    </source>
</evidence>
<keyword evidence="10" id="KW-0325">Glycoprotein</keyword>
<keyword evidence="3" id="KW-0813">Transport</keyword>
<organism evidence="15 16">
    <name type="scientific">Achlya hypogyna</name>
    <name type="common">Oomycete</name>
    <name type="synonym">Protoachlya hypogyna</name>
    <dbReference type="NCBI Taxonomy" id="1202772"/>
    <lineage>
        <taxon>Eukaryota</taxon>
        <taxon>Sar</taxon>
        <taxon>Stramenopiles</taxon>
        <taxon>Oomycota</taxon>
        <taxon>Saprolegniomycetes</taxon>
        <taxon>Saprolegniales</taxon>
        <taxon>Achlyaceae</taxon>
        <taxon>Achlya</taxon>
    </lineage>
</organism>
<feature type="transmembrane region" description="Helical" evidence="13">
    <location>
        <begin position="767"/>
        <end position="790"/>
    </location>
</feature>
<keyword evidence="12" id="KW-0407">Ion channel</keyword>
<evidence type="ECO:0000256" key="11">
    <source>
        <dbReference type="ARBA" id="ARBA00023214"/>
    </source>
</evidence>
<evidence type="ECO:0000256" key="12">
    <source>
        <dbReference type="ARBA" id="ARBA00023303"/>
    </source>
</evidence>